<dbReference type="InterPro" id="IPR001640">
    <property type="entry name" value="Lgt"/>
</dbReference>
<dbReference type="AlphaFoldDB" id="A0A0W8G0P1"/>
<dbReference type="PANTHER" id="PTHR30589:SF0">
    <property type="entry name" value="PHOSPHATIDYLGLYCEROL--PROLIPOPROTEIN DIACYLGLYCERYL TRANSFERASE"/>
    <property type="match status" value="1"/>
</dbReference>
<organism evidence="7">
    <name type="scientific">hydrocarbon metagenome</name>
    <dbReference type="NCBI Taxonomy" id="938273"/>
    <lineage>
        <taxon>unclassified sequences</taxon>
        <taxon>metagenomes</taxon>
        <taxon>ecological metagenomes</taxon>
    </lineage>
</organism>
<dbReference type="GO" id="GO:0008961">
    <property type="term" value="F:phosphatidylglycerol-prolipoprotein diacylglyceryl transferase activity"/>
    <property type="evidence" value="ECO:0007669"/>
    <property type="project" value="InterPro"/>
</dbReference>
<dbReference type="EMBL" id="LNQE01000417">
    <property type="protein sequence ID" value="KUG26720.1"/>
    <property type="molecule type" value="Genomic_DNA"/>
</dbReference>
<feature type="transmembrane region" description="Helical" evidence="6">
    <location>
        <begin position="53"/>
        <end position="74"/>
    </location>
</feature>
<comment type="caution">
    <text evidence="7">The sequence shown here is derived from an EMBL/GenBank/DDBJ whole genome shotgun (WGS) entry which is preliminary data.</text>
</comment>
<dbReference type="NCBIfam" id="TIGR00544">
    <property type="entry name" value="lgt"/>
    <property type="match status" value="1"/>
</dbReference>
<evidence type="ECO:0000256" key="3">
    <source>
        <dbReference type="ARBA" id="ARBA00022692"/>
    </source>
</evidence>
<name>A0A0W8G0P1_9ZZZZ</name>
<keyword evidence="2 7" id="KW-0808">Transferase</keyword>
<proteinExistence type="inferred from homology"/>
<keyword evidence="4 6" id="KW-1133">Transmembrane helix</keyword>
<dbReference type="Pfam" id="PF01790">
    <property type="entry name" value="LGT"/>
    <property type="match status" value="1"/>
</dbReference>
<evidence type="ECO:0000256" key="6">
    <source>
        <dbReference type="SAM" id="Phobius"/>
    </source>
</evidence>
<gene>
    <name evidence="7" type="ORF">ASZ90_003442</name>
</gene>
<feature type="transmembrane region" description="Helical" evidence="6">
    <location>
        <begin position="20"/>
        <end position="41"/>
    </location>
</feature>
<feature type="transmembrane region" description="Helical" evidence="6">
    <location>
        <begin position="86"/>
        <end position="109"/>
    </location>
</feature>
<evidence type="ECO:0000256" key="2">
    <source>
        <dbReference type="ARBA" id="ARBA00022679"/>
    </source>
</evidence>
<evidence type="ECO:0000313" key="7">
    <source>
        <dbReference type="EMBL" id="KUG26720.1"/>
    </source>
</evidence>
<evidence type="ECO:0000256" key="1">
    <source>
        <dbReference type="ARBA" id="ARBA00022475"/>
    </source>
</evidence>
<evidence type="ECO:0000256" key="5">
    <source>
        <dbReference type="ARBA" id="ARBA00023136"/>
    </source>
</evidence>
<keyword evidence="7" id="KW-0449">Lipoprotein</keyword>
<sequence length="260" mass="30264">MIVWDVDPNIISLGPLTVRWYGVLFALTFIVGYQIFIWIYRLEKRPEKEISELVWYMIIGTVVGARLGHCLFYNPSFYFQNPFEIIAVWRGGLASHGAAVGILSALYFYIKKIKNAKYLWVLDRVVITAALGGFFIRMGNLFNSEIIGLPTDMPWAFVFVRVDSIPRHPAQLYEALGYLATFFVLFFIYKKNYKTIKDGLIFGLFLFLIFGHRFIVEFFKEDQTYFEEGWILNMGQLLSIPLIIIGLYFIITRLRSKPQV</sequence>
<dbReference type="PANTHER" id="PTHR30589">
    <property type="entry name" value="PROLIPOPROTEIN DIACYLGLYCERYL TRANSFERASE"/>
    <property type="match status" value="1"/>
</dbReference>
<keyword evidence="1" id="KW-1003">Cell membrane</keyword>
<reference evidence="7" key="1">
    <citation type="journal article" date="2015" name="Proc. Natl. Acad. Sci. U.S.A.">
        <title>Networks of energetic and metabolic interactions define dynamics in microbial communities.</title>
        <authorList>
            <person name="Embree M."/>
            <person name="Liu J.K."/>
            <person name="Al-Bassam M.M."/>
            <person name="Zengler K."/>
        </authorList>
    </citation>
    <scope>NUCLEOTIDE SEQUENCE</scope>
</reference>
<dbReference type="GO" id="GO:0005886">
    <property type="term" value="C:plasma membrane"/>
    <property type="evidence" value="ECO:0007669"/>
    <property type="project" value="InterPro"/>
</dbReference>
<evidence type="ECO:0000256" key="4">
    <source>
        <dbReference type="ARBA" id="ARBA00022989"/>
    </source>
</evidence>
<keyword evidence="3 6" id="KW-0812">Transmembrane</keyword>
<dbReference type="GO" id="GO:0042158">
    <property type="term" value="P:lipoprotein biosynthetic process"/>
    <property type="evidence" value="ECO:0007669"/>
    <property type="project" value="InterPro"/>
</dbReference>
<feature type="transmembrane region" description="Helical" evidence="6">
    <location>
        <begin position="121"/>
        <end position="139"/>
    </location>
</feature>
<accession>A0A0W8G0P1</accession>
<dbReference type="HAMAP" id="MF_01147">
    <property type="entry name" value="Lgt"/>
    <property type="match status" value="1"/>
</dbReference>
<keyword evidence="5 6" id="KW-0472">Membrane</keyword>
<feature type="transmembrane region" description="Helical" evidence="6">
    <location>
        <begin position="231"/>
        <end position="251"/>
    </location>
</feature>
<protein>
    <submittedName>
        <fullName evidence="7">Prolipoprotein diacylglyceryl transferase</fullName>
    </submittedName>
</protein>
<feature type="transmembrane region" description="Helical" evidence="6">
    <location>
        <begin position="170"/>
        <end position="188"/>
    </location>
</feature>
<feature type="transmembrane region" description="Helical" evidence="6">
    <location>
        <begin position="200"/>
        <end position="219"/>
    </location>
</feature>